<dbReference type="InParanoid" id="A0A080WJG1"/>
<dbReference type="HOGENOM" id="CLU_2172876_0_0_1"/>
<proteinExistence type="predicted"/>
<dbReference type="EMBL" id="GG700651">
    <property type="protein sequence ID" value="KFL61619.1"/>
    <property type="molecule type" value="Genomic_DNA"/>
</dbReference>
<dbReference type="Proteomes" id="UP000008864">
    <property type="component" value="Unassembled WGS sequence"/>
</dbReference>
<accession>A0A080WJG1</accession>
<evidence type="ECO:0000313" key="2">
    <source>
        <dbReference type="Proteomes" id="UP000008864"/>
    </source>
</evidence>
<dbReference type="GeneID" id="71777426"/>
<reference evidence="2" key="1">
    <citation type="journal article" date="2012" name="MBio">
        <title>Comparative genome analysis of Trichophyton rubrum and related dermatophytes reveals candidate genes involved in infection.</title>
        <authorList>
            <person name="Martinez D.A."/>
            <person name="Oliver B.G."/>
            <person name="Graeser Y."/>
            <person name="Goldberg J.M."/>
            <person name="Li W."/>
            <person name="Martinez-Rossi N.M."/>
            <person name="Monod M."/>
            <person name="Shelest E."/>
            <person name="Barton R.C."/>
            <person name="Birch E."/>
            <person name="Brakhage A.A."/>
            <person name="Chen Z."/>
            <person name="Gurr S.J."/>
            <person name="Heiman D."/>
            <person name="Heitman J."/>
            <person name="Kosti I."/>
            <person name="Rossi A."/>
            <person name="Saif S."/>
            <person name="Samalova M."/>
            <person name="Saunders C.W."/>
            <person name="Shea T."/>
            <person name="Summerbell R.C."/>
            <person name="Xu J."/>
            <person name="Young S."/>
            <person name="Zeng Q."/>
            <person name="Birren B.W."/>
            <person name="Cuomo C.A."/>
            <person name="White T.C."/>
        </authorList>
    </citation>
    <scope>NUCLEOTIDE SEQUENCE [LARGE SCALE GENOMIC DNA]</scope>
    <source>
        <strain evidence="2">ATCC MYA-4607 / CBS 118892</strain>
    </source>
</reference>
<evidence type="ECO:0000313" key="1">
    <source>
        <dbReference type="EMBL" id="KFL61619.1"/>
    </source>
</evidence>
<dbReference type="VEuPathDB" id="FungiDB:TERG_12155"/>
<gene>
    <name evidence="1" type="ORF">TERG_12155</name>
</gene>
<protein>
    <submittedName>
        <fullName evidence="1">Uncharacterized protein</fullName>
    </submittedName>
</protein>
<organism evidence="1 2">
    <name type="scientific">Trichophyton rubrum (strain ATCC MYA-4607 / CBS 118892)</name>
    <name type="common">Athlete's foot fungus</name>
    <dbReference type="NCBI Taxonomy" id="559305"/>
    <lineage>
        <taxon>Eukaryota</taxon>
        <taxon>Fungi</taxon>
        <taxon>Dikarya</taxon>
        <taxon>Ascomycota</taxon>
        <taxon>Pezizomycotina</taxon>
        <taxon>Eurotiomycetes</taxon>
        <taxon>Eurotiomycetidae</taxon>
        <taxon>Onygenales</taxon>
        <taxon>Arthrodermataceae</taxon>
        <taxon>Trichophyton</taxon>
    </lineage>
</organism>
<sequence length="110" mass="12683">MRTNLSSYTEINVSHGSKSIPYCRYMKWHVLESPTMLSLHEDKKKGVFGQRLRTINRTSAENRDRSAITVYVPDEPLWSYNIFDNGRLSTAHELKTGNCELSNFESVRGN</sequence>
<keyword evidence="2" id="KW-1185">Reference proteome</keyword>
<name>A0A080WJG1_TRIRC</name>
<dbReference type="AlphaFoldDB" id="A0A080WJG1"/>
<dbReference type="RefSeq" id="XP_047606309.1">
    <property type="nucleotide sequence ID" value="XM_047751155.1"/>
</dbReference>